<dbReference type="BioCyc" id="ESIR657319:G136K-906-MONOMER"/>
<reference evidence="1 2" key="1">
    <citation type="submission" date="2010-03" db="EMBL/GenBank/DDBJ databases">
        <title>The genome sequence of Eubacterium siraeum 70/3.</title>
        <authorList>
            <consortium name="metaHIT consortium -- http://www.metahit.eu/"/>
            <person name="Pajon A."/>
            <person name="Turner K."/>
            <person name="Parkhill J."/>
            <person name="Duncan S."/>
            <person name="Flint H."/>
        </authorList>
    </citation>
    <scope>NUCLEOTIDE SEQUENCE [LARGE SCALE GENOMIC DNA]</scope>
    <source>
        <strain evidence="1 2">70/3</strain>
    </source>
</reference>
<name>D4JT50_9FIRM</name>
<dbReference type="KEGG" id="esu:EUS_10720"/>
<evidence type="ECO:0008006" key="3">
    <source>
        <dbReference type="Google" id="ProtNLM"/>
    </source>
</evidence>
<dbReference type="PATRIC" id="fig|657319.3.peg.1360"/>
<dbReference type="Proteomes" id="UP000008803">
    <property type="component" value="Chromosome"/>
</dbReference>
<gene>
    <name evidence="1" type="ORF">EUS_10720</name>
</gene>
<dbReference type="AlphaFoldDB" id="D4JT50"/>
<sequence>MYNFEYVSKKEAAPAKNELIEIINEVQDILRNKDVSFQFQFIGSSSRNMITCDRNSNIGYDFDVNLDVFYDDDRYDPGEIKHIMMGAFNSVVSRYGYGYCEDSTCVFTIKKIDHWRSKILQSCDFAIVNNYTDKAGSVLQQYIRFNKEQRSYVWADQTKGYYTKPKEDWLKKHGYWDEVLDRYLYKKNTNEGLVKKSRALYAEAINEIYMKHRA</sequence>
<reference evidence="1 2" key="2">
    <citation type="submission" date="2010-03" db="EMBL/GenBank/DDBJ databases">
        <authorList>
            <person name="Pajon A."/>
        </authorList>
    </citation>
    <scope>NUCLEOTIDE SEQUENCE [LARGE SCALE GENOMIC DNA]</scope>
    <source>
        <strain evidence="1 2">70/3</strain>
    </source>
</reference>
<evidence type="ECO:0000313" key="1">
    <source>
        <dbReference type="EMBL" id="CBK96269.1"/>
    </source>
</evidence>
<protein>
    <recommendedName>
        <fullName evidence="3">Nucleotidyltransferase</fullName>
    </recommendedName>
</protein>
<dbReference type="EMBL" id="FP929044">
    <property type="protein sequence ID" value="CBK96269.1"/>
    <property type="molecule type" value="Genomic_DNA"/>
</dbReference>
<proteinExistence type="predicted"/>
<dbReference type="HOGENOM" id="CLU_111006_0_0_9"/>
<organism evidence="1 2">
    <name type="scientific">[Eubacterium] siraeum 70/3</name>
    <dbReference type="NCBI Taxonomy" id="657319"/>
    <lineage>
        <taxon>Bacteria</taxon>
        <taxon>Bacillati</taxon>
        <taxon>Bacillota</taxon>
        <taxon>Clostridia</taxon>
        <taxon>Eubacteriales</taxon>
        <taxon>Oscillospiraceae</taxon>
        <taxon>Oscillospiraceae incertae sedis</taxon>
    </lineage>
</organism>
<evidence type="ECO:0000313" key="2">
    <source>
        <dbReference type="Proteomes" id="UP000008803"/>
    </source>
</evidence>
<accession>D4JT50</accession>